<name>A0ABQ0SFZ2_NOVHA</name>
<gene>
    <name evidence="1" type="ORF">GHA01_20000</name>
</gene>
<keyword evidence="2" id="KW-1185">Reference proteome</keyword>
<dbReference type="Pfam" id="PF05869">
    <property type="entry name" value="Dam"/>
    <property type="match status" value="1"/>
</dbReference>
<reference evidence="1 2" key="1">
    <citation type="submission" date="2019-06" db="EMBL/GenBank/DDBJ databases">
        <title>Whole genome shotgun sequence of Komagataeibacter hansenii NBRC 14820.</title>
        <authorList>
            <person name="Hosoyama A."/>
            <person name="Uohara A."/>
            <person name="Ohji S."/>
            <person name="Ichikawa N."/>
        </authorList>
    </citation>
    <scope>NUCLEOTIDE SEQUENCE [LARGE SCALE GENOMIC DNA]</scope>
    <source>
        <strain evidence="1 2">NBRC 14820</strain>
    </source>
</reference>
<dbReference type="InterPro" id="IPR008593">
    <property type="entry name" value="Dam_MeTrfase"/>
</dbReference>
<sequence length="171" mass="18916">MTKPYHAMTGRSDEWFTPPEIFEALGETFDLDVSQPETGREYLSVPCRRFLTMKNDGLSSAWDGFVWMNPPFGARNGVVPWLARFMRHGNGIACVYARTSAGWFHDCTPKADAMLFPRGKTKFIRPDGSRGNAPGDGIVLIGMGKRAVSALARAQKAGLGITVKIYRKDTV</sequence>
<evidence type="ECO:0000313" key="2">
    <source>
        <dbReference type="Proteomes" id="UP000319478"/>
    </source>
</evidence>
<protein>
    <submittedName>
        <fullName evidence="1">N-6-adenine-methyltransferase</fullName>
    </submittedName>
</protein>
<dbReference type="EMBL" id="BJNN01000108">
    <property type="protein sequence ID" value="GEC64151.1"/>
    <property type="molecule type" value="Genomic_DNA"/>
</dbReference>
<evidence type="ECO:0000313" key="1">
    <source>
        <dbReference type="EMBL" id="GEC64151.1"/>
    </source>
</evidence>
<accession>A0ABQ0SFZ2</accession>
<organism evidence="1 2">
    <name type="scientific">Novacetimonas hansenii</name>
    <name type="common">Komagataeibacter hansenii</name>
    <dbReference type="NCBI Taxonomy" id="436"/>
    <lineage>
        <taxon>Bacteria</taxon>
        <taxon>Pseudomonadati</taxon>
        <taxon>Pseudomonadota</taxon>
        <taxon>Alphaproteobacteria</taxon>
        <taxon>Acetobacterales</taxon>
        <taxon>Acetobacteraceae</taxon>
        <taxon>Novacetimonas</taxon>
    </lineage>
</organism>
<proteinExistence type="predicted"/>
<dbReference type="Proteomes" id="UP000319478">
    <property type="component" value="Unassembled WGS sequence"/>
</dbReference>
<dbReference type="RefSeq" id="WP_200146820.1">
    <property type="nucleotide sequence ID" value="NZ_BJNN01000108.1"/>
</dbReference>
<comment type="caution">
    <text evidence="1">The sequence shown here is derived from an EMBL/GenBank/DDBJ whole genome shotgun (WGS) entry which is preliminary data.</text>
</comment>